<keyword evidence="3" id="KW-1185">Reference proteome</keyword>
<organism evidence="2 3">
    <name type="scientific">Ditylenchus destructor</name>
    <dbReference type="NCBI Taxonomy" id="166010"/>
    <lineage>
        <taxon>Eukaryota</taxon>
        <taxon>Metazoa</taxon>
        <taxon>Ecdysozoa</taxon>
        <taxon>Nematoda</taxon>
        <taxon>Chromadorea</taxon>
        <taxon>Rhabditida</taxon>
        <taxon>Tylenchina</taxon>
        <taxon>Tylenchomorpha</taxon>
        <taxon>Sphaerularioidea</taxon>
        <taxon>Anguinidae</taxon>
        <taxon>Anguininae</taxon>
        <taxon>Ditylenchus</taxon>
    </lineage>
</organism>
<accession>A0AAD4MQJ5</accession>
<protein>
    <submittedName>
        <fullName evidence="2">Uncharacterized protein</fullName>
    </submittedName>
</protein>
<evidence type="ECO:0000313" key="2">
    <source>
        <dbReference type="EMBL" id="KAI1702729.1"/>
    </source>
</evidence>
<reference evidence="2" key="1">
    <citation type="submission" date="2022-01" db="EMBL/GenBank/DDBJ databases">
        <title>Genome Sequence Resource for Two Populations of Ditylenchus destructor, the Migratory Endoparasitic Phytonematode.</title>
        <authorList>
            <person name="Zhang H."/>
            <person name="Lin R."/>
            <person name="Xie B."/>
        </authorList>
    </citation>
    <scope>NUCLEOTIDE SEQUENCE</scope>
    <source>
        <strain evidence="2">BazhouSP</strain>
    </source>
</reference>
<dbReference type="AlphaFoldDB" id="A0AAD4MQJ5"/>
<evidence type="ECO:0000313" key="3">
    <source>
        <dbReference type="Proteomes" id="UP001201812"/>
    </source>
</evidence>
<feature type="signal peptide" evidence="1">
    <location>
        <begin position="1"/>
        <end position="30"/>
    </location>
</feature>
<dbReference type="EMBL" id="JAKKPZ010000094">
    <property type="protein sequence ID" value="KAI1702729.1"/>
    <property type="molecule type" value="Genomic_DNA"/>
</dbReference>
<keyword evidence="1" id="KW-0732">Signal</keyword>
<dbReference type="Proteomes" id="UP001201812">
    <property type="component" value="Unassembled WGS sequence"/>
</dbReference>
<sequence length="155" mass="17326">MVSINTISHISSTLILPLFFLLTAVQSAVALPPGIQRQRQYLSLSYGNWIDGLYRHSKIQKKSSIQPTVISTVLPTPLPALIPKSPEAAEMILKNALKNPKRRDLDLTITVTAIESVAGIGSMALTKPQAKHLSLEQKVLRSRRTKHSLRIHRWY</sequence>
<gene>
    <name evidence="2" type="ORF">DdX_15301</name>
</gene>
<feature type="chain" id="PRO_5042110335" evidence="1">
    <location>
        <begin position="31"/>
        <end position="155"/>
    </location>
</feature>
<name>A0AAD4MQJ5_9BILA</name>
<comment type="caution">
    <text evidence="2">The sequence shown here is derived from an EMBL/GenBank/DDBJ whole genome shotgun (WGS) entry which is preliminary data.</text>
</comment>
<proteinExistence type="predicted"/>
<evidence type="ECO:0000256" key="1">
    <source>
        <dbReference type="SAM" id="SignalP"/>
    </source>
</evidence>